<proteinExistence type="predicted"/>
<reference evidence="2" key="1">
    <citation type="submission" date="2018-02" db="EMBL/GenBank/DDBJ databases">
        <title>Rhizophora mucronata_Transcriptome.</title>
        <authorList>
            <person name="Meera S.P."/>
            <person name="Sreeshan A."/>
            <person name="Augustine A."/>
        </authorList>
    </citation>
    <scope>NUCLEOTIDE SEQUENCE</scope>
    <source>
        <tissue evidence="2">Leaf</tissue>
    </source>
</reference>
<feature type="region of interest" description="Disordered" evidence="1">
    <location>
        <begin position="1"/>
        <end position="45"/>
    </location>
</feature>
<accession>A0A2P2R2K3</accession>
<feature type="compositionally biased region" description="Basic residues" evidence="1">
    <location>
        <begin position="1"/>
        <end position="10"/>
    </location>
</feature>
<dbReference type="EMBL" id="GGEC01092927">
    <property type="protein sequence ID" value="MBX73411.1"/>
    <property type="molecule type" value="Transcribed_RNA"/>
</dbReference>
<organism evidence="2">
    <name type="scientific">Rhizophora mucronata</name>
    <name type="common">Asiatic mangrove</name>
    <dbReference type="NCBI Taxonomy" id="61149"/>
    <lineage>
        <taxon>Eukaryota</taxon>
        <taxon>Viridiplantae</taxon>
        <taxon>Streptophyta</taxon>
        <taxon>Embryophyta</taxon>
        <taxon>Tracheophyta</taxon>
        <taxon>Spermatophyta</taxon>
        <taxon>Magnoliopsida</taxon>
        <taxon>eudicotyledons</taxon>
        <taxon>Gunneridae</taxon>
        <taxon>Pentapetalae</taxon>
        <taxon>rosids</taxon>
        <taxon>fabids</taxon>
        <taxon>Malpighiales</taxon>
        <taxon>Rhizophoraceae</taxon>
        <taxon>Rhizophora</taxon>
    </lineage>
</organism>
<dbReference type="AlphaFoldDB" id="A0A2P2R2K3"/>
<evidence type="ECO:0000256" key="1">
    <source>
        <dbReference type="SAM" id="MobiDB-lite"/>
    </source>
</evidence>
<sequence length="45" mass="5276">MHSRNPHFAHKQQQQNSRKPNHEPHSQSFHQTFGVHAPMCHIGHT</sequence>
<name>A0A2P2R2K3_RHIMU</name>
<evidence type="ECO:0000313" key="2">
    <source>
        <dbReference type="EMBL" id="MBX73411.1"/>
    </source>
</evidence>
<protein>
    <submittedName>
        <fullName evidence="2">Uncharacterized protein</fullName>
    </submittedName>
</protein>